<dbReference type="EMBL" id="LR796766">
    <property type="protein sequence ID" value="CAB4164284.1"/>
    <property type="molecule type" value="Genomic_DNA"/>
</dbReference>
<proteinExistence type="predicted"/>
<accession>A0A6J5P9T9</accession>
<evidence type="ECO:0000313" key="1">
    <source>
        <dbReference type="EMBL" id="CAB4164284.1"/>
    </source>
</evidence>
<sequence length="181" mass="20944">MAVRKGNLESEAYNLAPVIPGNKKVWFLNGELVRIHHFNKSNGIMSVYNINKDRIESCLISDFKNKRERAYTVRQTAELVNRHKKYMPSLMRRGIIPFPTGSQKGGARGWQVRSYYSESQVKDIRDILASYHIGRPRKDNLITNDITPSTQELTRRMGDGILKYTKTEDGRFIPIWNESIN</sequence>
<organism evidence="1">
    <name type="scientific">uncultured Caudovirales phage</name>
    <dbReference type="NCBI Taxonomy" id="2100421"/>
    <lineage>
        <taxon>Viruses</taxon>
        <taxon>Duplodnaviria</taxon>
        <taxon>Heunggongvirae</taxon>
        <taxon>Uroviricota</taxon>
        <taxon>Caudoviricetes</taxon>
        <taxon>Peduoviridae</taxon>
        <taxon>Maltschvirus</taxon>
        <taxon>Maltschvirus maltsch</taxon>
    </lineage>
</organism>
<protein>
    <submittedName>
        <fullName evidence="1">Uncharacterized protein</fullName>
    </submittedName>
</protein>
<gene>
    <name evidence="1" type="ORF">UFOVP828_14</name>
</gene>
<name>A0A6J5P9T9_9CAUD</name>
<reference evidence="1" key="1">
    <citation type="submission" date="2020-04" db="EMBL/GenBank/DDBJ databases">
        <authorList>
            <person name="Chiriac C."/>
            <person name="Salcher M."/>
            <person name="Ghai R."/>
            <person name="Kavagutti S V."/>
        </authorList>
    </citation>
    <scope>NUCLEOTIDE SEQUENCE</scope>
</reference>